<reference evidence="1 2" key="1">
    <citation type="submission" date="2016-10" db="EMBL/GenBank/DDBJ databases">
        <authorList>
            <person name="de Groot N.N."/>
        </authorList>
    </citation>
    <scope>NUCLEOTIDE SEQUENCE [LARGE SCALE GENOMIC DNA]</scope>
    <source>
        <strain evidence="1 2">CGMCC 1.7056</strain>
    </source>
</reference>
<name>A0A1I1FYE1_9ACTN</name>
<dbReference type="InterPro" id="IPR048868">
    <property type="entry name" value="OGG-like_put"/>
</dbReference>
<dbReference type="OrthoDB" id="4077754at2"/>
<protein>
    <submittedName>
        <fullName evidence="1">Uncharacterized protein</fullName>
    </submittedName>
</protein>
<organism evidence="1 2">
    <name type="scientific">Nocardioides terrae</name>
    <dbReference type="NCBI Taxonomy" id="574651"/>
    <lineage>
        <taxon>Bacteria</taxon>
        <taxon>Bacillati</taxon>
        <taxon>Actinomycetota</taxon>
        <taxon>Actinomycetes</taxon>
        <taxon>Propionibacteriales</taxon>
        <taxon>Nocardioidaceae</taxon>
        <taxon>Nocardioides</taxon>
    </lineage>
</organism>
<proteinExistence type="predicted"/>
<evidence type="ECO:0000313" key="1">
    <source>
        <dbReference type="EMBL" id="SFC04291.1"/>
    </source>
</evidence>
<accession>A0A1I1FYE1</accession>
<dbReference type="AlphaFoldDB" id="A0A1I1FYE1"/>
<keyword evidence="2" id="KW-1185">Reference proteome</keyword>
<dbReference type="Proteomes" id="UP000198832">
    <property type="component" value="Unassembled WGS sequence"/>
</dbReference>
<dbReference type="Pfam" id="PF21790">
    <property type="entry name" value="OGG"/>
    <property type="match status" value="1"/>
</dbReference>
<gene>
    <name evidence="1" type="ORF">SAMN04487968_103177</name>
</gene>
<dbReference type="RefSeq" id="WP_091121202.1">
    <property type="nucleotide sequence ID" value="NZ_FOLB01000003.1"/>
</dbReference>
<dbReference type="STRING" id="574651.SAMN04487968_103177"/>
<sequence>MIDDEVRAAVGAALELAATTEIEGGALDGVSWTVDDERPVVLHPAWREVAQLPGDLRAGLRIGRSDLLAVAATCRAGSGWAPLLAAASAWSFGRSDDGAWRTGRILDRGDVEPRLEAVVATLDAVGPVDAYYLLANEGHLPGWGPSLFTRFLDAADRRAGEHALGLDRVLARAVNGLVPGSDLAAADWSTAEYAFVLGLLHRIAGDVGVGPTIVEAALAEKFADPD</sequence>
<dbReference type="EMBL" id="FOLB01000003">
    <property type="protein sequence ID" value="SFC04291.1"/>
    <property type="molecule type" value="Genomic_DNA"/>
</dbReference>
<evidence type="ECO:0000313" key="2">
    <source>
        <dbReference type="Proteomes" id="UP000198832"/>
    </source>
</evidence>